<protein>
    <submittedName>
        <fullName evidence="4">FHA domain-containing protein</fullName>
    </submittedName>
</protein>
<feature type="transmembrane region" description="Helical" evidence="2">
    <location>
        <begin position="323"/>
        <end position="344"/>
    </location>
</feature>
<dbReference type="InterPro" id="IPR008984">
    <property type="entry name" value="SMAD_FHA_dom_sf"/>
</dbReference>
<sequence length="704" mass="75535">MERVVIKHLSGSKANQEVSFPLDQVPEISLGRDAASTVAYDMERDDAVSRNHARITRDPAQNTVFILTDLGSRNGVFVNQSRITGSTALHHGDVVQLGAGGPEFSFQMDPPPALTPKATRQIDLRQGTPTREISLGTAASADVRPQRVVLRHMTGSKANQEVSFPVAPTTEITFGRDPAASVSYDAERDDTVSRNHATIKRDSQQKGFTLVDLNSRNGVFVNGARIRDSVTLHHGDLIQFGAGGPELTFQLDPPPADALRATRQFDLREAAQTREATIAPAAAANTGSETAGVSAMTPGVRGVGKETVERLITETKVESRKSMVNIVAGVLALVAVVVGAFIFIGRETDKKIEATSSQVQAAKTQSEATASTVKAMQDVMTPKEIAAAYSGSTVYIEVSWKLIDLTSGQPLYHQSWQGKPAYVRTPKGDLEPILTPQAQKNSVPIGGSHSGFGIRRDREWLHPDQSACRCPVEDRPCATGGRAARIQPEEGTGRRREGSEHRWYPEKSVWSKTPLGEQKPVAGRHDRLEVTFANNKLRIPAKLARVSDEHDVALIKVDTPAAVKPTPLAPESGGDGGVKPGDPITVLGYPGVSPRFSLPANREDMLDPGGDYRDIPVPTVTPGAIGKVIRGTVTRTGGATGDYYSESDSYQLTANATVPGNSGGPVFDERGRVVGIFYAGNPTITFAVPIKFAKDLMEVKAVIQ</sequence>
<dbReference type="SUPFAM" id="SSF49879">
    <property type="entry name" value="SMAD/FHA domain"/>
    <property type="match status" value="2"/>
</dbReference>
<feature type="domain" description="FHA" evidence="3">
    <location>
        <begin position="172"/>
        <end position="226"/>
    </location>
</feature>
<dbReference type="Pfam" id="PF13365">
    <property type="entry name" value="Trypsin_2"/>
    <property type="match status" value="1"/>
</dbReference>
<evidence type="ECO:0000313" key="5">
    <source>
        <dbReference type="Proteomes" id="UP000697998"/>
    </source>
</evidence>
<dbReference type="Gene3D" id="2.60.200.20">
    <property type="match status" value="2"/>
</dbReference>
<keyword evidence="2" id="KW-1133">Transmembrane helix</keyword>
<comment type="caution">
    <text evidence="4">The sequence shown here is derived from an EMBL/GenBank/DDBJ whole genome shotgun (WGS) entry which is preliminary data.</text>
</comment>
<evidence type="ECO:0000313" key="4">
    <source>
        <dbReference type="EMBL" id="MBK7674858.1"/>
    </source>
</evidence>
<dbReference type="PANTHER" id="PTHR23308">
    <property type="entry name" value="NUCLEAR INHIBITOR OF PROTEIN PHOSPHATASE-1"/>
    <property type="match status" value="1"/>
</dbReference>
<dbReference type="AlphaFoldDB" id="A0A935UGW2"/>
<evidence type="ECO:0000256" key="1">
    <source>
        <dbReference type="SAM" id="MobiDB-lite"/>
    </source>
</evidence>
<dbReference type="Pfam" id="PF00498">
    <property type="entry name" value="FHA"/>
    <property type="match status" value="2"/>
</dbReference>
<name>A0A935UGW2_9PROT</name>
<evidence type="ECO:0000256" key="2">
    <source>
        <dbReference type="SAM" id="Phobius"/>
    </source>
</evidence>
<dbReference type="InterPro" id="IPR050923">
    <property type="entry name" value="Cell_Proc_Reg/RNA_Proc"/>
</dbReference>
<keyword evidence="2" id="KW-0812">Transmembrane</keyword>
<dbReference type="InterPro" id="IPR009003">
    <property type="entry name" value="Peptidase_S1_PA"/>
</dbReference>
<feature type="domain" description="FHA" evidence="3">
    <location>
        <begin position="28"/>
        <end position="83"/>
    </location>
</feature>
<keyword evidence="2" id="KW-0472">Membrane</keyword>
<feature type="region of interest" description="Disordered" evidence="1">
    <location>
        <begin position="477"/>
        <end position="500"/>
    </location>
</feature>
<dbReference type="Gene3D" id="2.40.10.120">
    <property type="match status" value="1"/>
</dbReference>
<dbReference type="Proteomes" id="UP000697998">
    <property type="component" value="Unassembled WGS sequence"/>
</dbReference>
<dbReference type="CDD" id="cd00060">
    <property type="entry name" value="FHA"/>
    <property type="match status" value="2"/>
</dbReference>
<dbReference type="EMBL" id="JADJMH010000005">
    <property type="protein sequence ID" value="MBK7674858.1"/>
    <property type="molecule type" value="Genomic_DNA"/>
</dbReference>
<dbReference type="SUPFAM" id="SSF50494">
    <property type="entry name" value="Trypsin-like serine proteases"/>
    <property type="match status" value="1"/>
</dbReference>
<feature type="compositionally biased region" description="Basic and acidic residues" evidence="1">
    <location>
        <begin position="487"/>
        <end position="500"/>
    </location>
</feature>
<evidence type="ECO:0000259" key="3">
    <source>
        <dbReference type="PROSITE" id="PS50006"/>
    </source>
</evidence>
<dbReference type="InterPro" id="IPR000253">
    <property type="entry name" value="FHA_dom"/>
</dbReference>
<organism evidence="4 5">
    <name type="scientific">Candidatus Accumulibacter proximus</name>
    <dbReference type="NCBI Taxonomy" id="2954385"/>
    <lineage>
        <taxon>Bacteria</taxon>
        <taxon>Pseudomonadati</taxon>
        <taxon>Pseudomonadota</taxon>
        <taxon>Betaproteobacteria</taxon>
        <taxon>Candidatus Accumulibacter</taxon>
    </lineage>
</organism>
<reference evidence="4 5" key="1">
    <citation type="submission" date="2020-10" db="EMBL/GenBank/DDBJ databases">
        <title>Connecting structure to function with the recovery of over 1000 high-quality activated sludge metagenome-assembled genomes encoding full-length rRNA genes using long-read sequencing.</title>
        <authorList>
            <person name="Singleton C.M."/>
            <person name="Petriglieri F."/>
            <person name="Kristensen J.M."/>
            <person name="Kirkegaard R.H."/>
            <person name="Michaelsen T.Y."/>
            <person name="Andersen M.H."/>
            <person name="Karst S.M."/>
            <person name="Dueholm M.S."/>
            <person name="Nielsen P.H."/>
            <person name="Albertsen M."/>
        </authorList>
    </citation>
    <scope>NUCLEOTIDE SEQUENCE [LARGE SCALE GENOMIC DNA]</scope>
    <source>
        <strain evidence="4">EsbW_18-Q3-R4-48_BATAC.285</strain>
    </source>
</reference>
<proteinExistence type="predicted"/>
<gene>
    <name evidence="4" type="ORF">IPJ27_08810</name>
</gene>
<dbReference type="SMART" id="SM00240">
    <property type="entry name" value="FHA"/>
    <property type="match status" value="2"/>
</dbReference>
<dbReference type="PROSITE" id="PS50006">
    <property type="entry name" value="FHA_DOMAIN"/>
    <property type="match status" value="2"/>
</dbReference>
<accession>A0A935UGW2</accession>